<dbReference type="Proteomes" id="UP000269539">
    <property type="component" value="Unassembled WGS sequence"/>
</dbReference>
<feature type="region of interest" description="Disordered" evidence="2">
    <location>
        <begin position="354"/>
        <end position="401"/>
    </location>
</feature>
<dbReference type="CDD" id="cd00067">
    <property type="entry name" value="GAL4"/>
    <property type="match status" value="1"/>
</dbReference>
<comment type="caution">
    <text evidence="4">The sequence shown here is derived from an EMBL/GenBank/DDBJ whole genome shotgun (WGS) entry which is preliminary data.</text>
</comment>
<feature type="compositionally biased region" description="Basic and acidic residues" evidence="2">
    <location>
        <begin position="179"/>
        <end position="188"/>
    </location>
</feature>
<dbReference type="PANTHER" id="PTHR47785:SF4">
    <property type="entry name" value="ZN(II)2CYS6 TRANSCRIPTION FACTOR (EUROFUNG)"/>
    <property type="match status" value="1"/>
</dbReference>
<dbReference type="AlphaFoldDB" id="A0A3M7GHX5"/>
<feature type="compositionally biased region" description="Polar residues" evidence="2">
    <location>
        <begin position="169"/>
        <end position="178"/>
    </location>
</feature>
<dbReference type="InterPro" id="IPR001138">
    <property type="entry name" value="Zn2Cys6_DnaBD"/>
</dbReference>
<sequence>ACDQCRGGKARCDEGFPCSNCKTRGVSCQYREKPPGKYVVRDPREPPDRLARPLQHAESYERLTLDLANKADGSNARLKRLEEARPHRTSGAEDDLARQSEDVSFDQDQGSKEYEKLELADHPTAPYRLLLRWPSLKWMLKSADVDLRDSSVMEARGHTRGKSTDKSDVTQPGSPASSEKSDDIGRDSESNAFAGAEGFWDTGFLMRPPGNIRRPVSHRCVGLKPNGSLDLNVNTINSLCGSYLQYIHSIHPFLDKPGLRSLFDRFINKYSRGQEIYGRFTVLHKDDDFERSNKRRRTYDGPDIPNPNDLDTVRAQFPERSAGDAICYLVLALGKICQHSQNLPSVAPDIQMDAKPPGSHRLSSAAIGNPPYRTSMDPSPIPGINSSDPTQSSNDDFHAHHFHMPRGSADGIVNAGGRNLECIPGLAYYTKACEVMGDQADGNDLCHVQMFLLAGLFKEKLGLMEESWSCITIAERASLMLLDRNGLYKRKSGPGQGSLRGGPEMIETKRQNLIVLAAWTCLDQFDGIRAELRFPPRHIQEIEDRLPYPKEVPQDKDTMLSSSRHTVPLVDFCYSSRIWLRQQLNDFSREMYGAAYVNQPLEEVRQTIKRYDNALNRSRRAMPAQLQWSDADPPASDIPAARLRAEYWAVRYVVNRPYLDYALHNWKHVRNGKSVREAAIDAHGRPRDEAEIRLFEAIQGLGETEIWGSVRTCIEAAMQSTVALDRVPAPLVVTNIHATAHAQFGTMLVLSAAFQDGVLKRMIDDERFKYLLERTRSFLRCWTPTSTTCDFECGILESIQRALLGGTENDIVSLPPKGQ</sequence>
<evidence type="ECO:0000259" key="3">
    <source>
        <dbReference type="PROSITE" id="PS50048"/>
    </source>
</evidence>
<feature type="domain" description="Zn(2)-C6 fungal-type" evidence="3">
    <location>
        <begin position="1"/>
        <end position="30"/>
    </location>
</feature>
<feature type="region of interest" description="Disordered" evidence="2">
    <location>
        <begin position="81"/>
        <end position="117"/>
    </location>
</feature>
<keyword evidence="1" id="KW-0539">Nucleus</keyword>
<feature type="compositionally biased region" description="Basic and acidic residues" evidence="2">
    <location>
        <begin position="152"/>
        <end position="168"/>
    </location>
</feature>
<feature type="compositionally biased region" description="Polar residues" evidence="2">
    <location>
        <begin position="384"/>
        <end position="394"/>
    </location>
</feature>
<evidence type="ECO:0000313" key="5">
    <source>
        <dbReference type="Proteomes" id="UP000269539"/>
    </source>
</evidence>
<feature type="compositionally biased region" description="Basic and acidic residues" evidence="2">
    <location>
        <begin position="33"/>
        <end position="51"/>
    </location>
</feature>
<dbReference type="PROSITE" id="PS50048">
    <property type="entry name" value="ZN2_CY6_FUNGAL_2"/>
    <property type="match status" value="1"/>
</dbReference>
<evidence type="ECO:0000256" key="1">
    <source>
        <dbReference type="ARBA" id="ARBA00023242"/>
    </source>
</evidence>
<dbReference type="Gene3D" id="4.10.240.10">
    <property type="entry name" value="Zn(2)-C6 fungal-type DNA-binding domain"/>
    <property type="match status" value="1"/>
</dbReference>
<evidence type="ECO:0000256" key="2">
    <source>
        <dbReference type="SAM" id="MobiDB-lite"/>
    </source>
</evidence>
<protein>
    <recommendedName>
        <fullName evidence="3">Zn(2)-C6 fungal-type domain-containing protein</fullName>
    </recommendedName>
</protein>
<dbReference type="EMBL" id="QWIO01000293">
    <property type="protein sequence ID" value="RMZ00654.1"/>
    <property type="molecule type" value="Genomic_DNA"/>
</dbReference>
<feature type="region of interest" description="Disordered" evidence="2">
    <location>
        <begin position="33"/>
        <end position="53"/>
    </location>
</feature>
<dbReference type="PANTHER" id="PTHR47785">
    <property type="entry name" value="ZN(II)2CYS6 TRANSCRIPTION FACTOR (EUROFUNG)-RELATED-RELATED"/>
    <property type="match status" value="1"/>
</dbReference>
<feature type="region of interest" description="Disordered" evidence="2">
    <location>
        <begin position="152"/>
        <end position="188"/>
    </location>
</feature>
<name>A0A3M7GHX5_HORWE</name>
<organism evidence="4 5">
    <name type="scientific">Hortaea werneckii</name>
    <name type="common">Black yeast</name>
    <name type="synonym">Cladosporium werneckii</name>
    <dbReference type="NCBI Taxonomy" id="91943"/>
    <lineage>
        <taxon>Eukaryota</taxon>
        <taxon>Fungi</taxon>
        <taxon>Dikarya</taxon>
        <taxon>Ascomycota</taxon>
        <taxon>Pezizomycotina</taxon>
        <taxon>Dothideomycetes</taxon>
        <taxon>Dothideomycetidae</taxon>
        <taxon>Mycosphaerellales</taxon>
        <taxon>Teratosphaeriaceae</taxon>
        <taxon>Hortaea</taxon>
    </lineage>
</organism>
<dbReference type="GO" id="GO:0008270">
    <property type="term" value="F:zinc ion binding"/>
    <property type="evidence" value="ECO:0007669"/>
    <property type="project" value="InterPro"/>
</dbReference>
<gene>
    <name evidence="4" type="ORF">D0864_03671</name>
</gene>
<dbReference type="SUPFAM" id="SSF57701">
    <property type="entry name" value="Zn2/Cys6 DNA-binding domain"/>
    <property type="match status" value="1"/>
</dbReference>
<reference evidence="4 5" key="1">
    <citation type="journal article" date="2018" name="BMC Genomics">
        <title>Genomic evidence for intraspecific hybridization in a clonal and extremely halotolerant yeast.</title>
        <authorList>
            <person name="Gostincar C."/>
            <person name="Stajich J.E."/>
            <person name="Zupancic J."/>
            <person name="Zalar P."/>
            <person name="Gunde-Cimerman N."/>
        </authorList>
    </citation>
    <scope>NUCLEOTIDE SEQUENCE [LARGE SCALE GENOMIC DNA]</scope>
    <source>
        <strain evidence="4 5">EXF-10513</strain>
    </source>
</reference>
<feature type="non-terminal residue" evidence="4">
    <location>
        <position position="1"/>
    </location>
</feature>
<dbReference type="GO" id="GO:0000981">
    <property type="term" value="F:DNA-binding transcription factor activity, RNA polymerase II-specific"/>
    <property type="evidence" value="ECO:0007669"/>
    <property type="project" value="InterPro"/>
</dbReference>
<accession>A0A3M7GHX5</accession>
<dbReference type="PROSITE" id="PS00463">
    <property type="entry name" value="ZN2_CY6_FUNGAL_1"/>
    <property type="match status" value="1"/>
</dbReference>
<dbReference type="CDD" id="cd12148">
    <property type="entry name" value="fungal_TF_MHR"/>
    <property type="match status" value="1"/>
</dbReference>
<proteinExistence type="predicted"/>
<dbReference type="InterPro" id="IPR036864">
    <property type="entry name" value="Zn2-C6_fun-type_DNA-bd_sf"/>
</dbReference>
<dbReference type="InterPro" id="IPR053181">
    <property type="entry name" value="EcdB-like_regulator"/>
</dbReference>
<evidence type="ECO:0000313" key="4">
    <source>
        <dbReference type="EMBL" id="RMZ00654.1"/>
    </source>
</evidence>
<dbReference type="SMART" id="SM00066">
    <property type="entry name" value="GAL4"/>
    <property type="match status" value="1"/>
</dbReference>
<dbReference type="Pfam" id="PF00172">
    <property type="entry name" value="Zn_clus"/>
    <property type="match status" value="1"/>
</dbReference>